<evidence type="ECO:0000256" key="3">
    <source>
        <dbReference type="ARBA" id="ARBA00022670"/>
    </source>
</evidence>
<comment type="cofactor">
    <cofactor evidence="6">
        <name>Co(2+)</name>
        <dbReference type="ChEBI" id="CHEBI:48828"/>
    </cofactor>
    <cofactor evidence="6">
        <name>Zn(2+)</name>
        <dbReference type="ChEBI" id="CHEBI:29105"/>
    </cofactor>
    <cofactor evidence="6">
        <name>Mn(2+)</name>
        <dbReference type="ChEBI" id="CHEBI:29035"/>
    </cofactor>
    <cofactor evidence="6">
        <name>Fe(2+)</name>
        <dbReference type="ChEBI" id="CHEBI:29033"/>
    </cofactor>
    <text evidence="6">Binds 2 divalent metal cations per subunit. Has a high-affinity and a low affinity metal-binding site. The true nature of the physiological cofactor is under debate. The enzyme is active with cobalt, zinc, manganese or divalent iron ions.</text>
</comment>
<comment type="catalytic activity">
    <reaction evidence="6">
        <text>Release of N-terminal amino acids, preferentially methionine, from peptides and arylamides.</text>
        <dbReference type="EC" id="3.4.11.18"/>
    </reaction>
</comment>
<dbReference type="NCBIfam" id="TIGR00500">
    <property type="entry name" value="met_pdase_I"/>
    <property type="match status" value="1"/>
</dbReference>
<dbReference type="GO" id="GO:0006508">
    <property type="term" value="P:proteolysis"/>
    <property type="evidence" value="ECO:0007669"/>
    <property type="project" value="UniProtKB-KW"/>
</dbReference>
<evidence type="ECO:0000256" key="6">
    <source>
        <dbReference type="RuleBase" id="RU003653"/>
    </source>
</evidence>
<evidence type="ECO:0000256" key="2">
    <source>
        <dbReference type="ARBA" id="ARBA00022438"/>
    </source>
</evidence>
<evidence type="ECO:0000256" key="1">
    <source>
        <dbReference type="ARBA" id="ARBA00002521"/>
    </source>
</evidence>
<dbReference type="GO" id="GO:0005829">
    <property type="term" value="C:cytosol"/>
    <property type="evidence" value="ECO:0007669"/>
    <property type="project" value="TreeGrafter"/>
</dbReference>
<evidence type="ECO:0000256" key="4">
    <source>
        <dbReference type="ARBA" id="ARBA00022723"/>
    </source>
</evidence>
<dbReference type="Proteomes" id="UP000178429">
    <property type="component" value="Unassembled WGS sequence"/>
</dbReference>
<protein>
    <recommendedName>
        <fullName evidence="6">Methionine aminopeptidase</fullName>
        <ecNumber evidence="6">3.4.11.18</ecNumber>
    </recommendedName>
</protein>
<organism evidence="8 9">
    <name type="scientific">Candidatus Woesebacteria bacterium RIFCSPLOWO2_01_FULL_44_14</name>
    <dbReference type="NCBI Taxonomy" id="1802525"/>
    <lineage>
        <taxon>Bacteria</taxon>
        <taxon>Candidatus Woeseibacteriota</taxon>
    </lineage>
</organism>
<feature type="domain" description="Peptidase M24" evidence="7">
    <location>
        <begin position="6"/>
        <end position="207"/>
    </location>
</feature>
<dbReference type="InterPro" id="IPR000994">
    <property type="entry name" value="Pept_M24"/>
</dbReference>
<keyword evidence="4 6" id="KW-0479">Metal-binding</keyword>
<dbReference type="InterPro" id="IPR036005">
    <property type="entry name" value="Creatinase/aminopeptidase-like"/>
</dbReference>
<name>A0A1F8C1Z1_9BACT</name>
<comment type="similarity">
    <text evidence="6">Belongs to the peptidase M24A family.</text>
</comment>
<gene>
    <name evidence="8" type="ORF">A2975_03905</name>
</gene>
<comment type="function">
    <text evidence="1">Removes the N-terminal methionine from nascent proteins. The N-terminal methionine is often cleaved when the second residue in the primary sequence is small and uncharged (Met-Ala-, Cys, Gly, Pro, Ser, Thr, or Val). Requires deformylation of the N(alpha)-formylated initiator methionine before it can be hydrolyzed.</text>
</comment>
<dbReference type="PANTHER" id="PTHR43330:SF27">
    <property type="entry name" value="METHIONINE AMINOPEPTIDASE"/>
    <property type="match status" value="1"/>
</dbReference>
<dbReference type="PRINTS" id="PR00599">
    <property type="entry name" value="MAPEPTIDASE"/>
</dbReference>
<sequence>MAKGGSKLAKIKSELAKRVKNGTSAMEIENLATALIKQSGGQPSFKMVPGYHWTTCINVNEGLVHGIPKKETIFKNGDIVSIDVGMYFKGFHTDTSLTVLVGKNPQKEKFLKSGKLALAKAIEKVRAGNIIYDISKAIQDSLKKDGLTPIKALVGHGVGRDLHEAPAVPCYVGDNEVEKVKLVEGMVLAIEVMYAAGGDKVVTFEDGWTIGTKDGKIAGLFEETVAIVANGPLILTDA</sequence>
<keyword evidence="2 6" id="KW-0031">Aminopeptidase</keyword>
<accession>A0A1F8C1Z1</accession>
<keyword evidence="3 6" id="KW-0645">Protease</keyword>
<proteinExistence type="inferred from homology"/>
<dbReference type="Pfam" id="PF00557">
    <property type="entry name" value="Peptidase_M24"/>
    <property type="match status" value="1"/>
</dbReference>
<dbReference type="EC" id="3.4.11.18" evidence="6"/>
<dbReference type="Gene3D" id="3.90.230.10">
    <property type="entry name" value="Creatinase/methionine aminopeptidase superfamily"/>
    <property type="match status" value="1"/>
</dbReference>
<dbReference type="PANTHER" id="PTHR43330">
    <property type="entry name" value="METHIONINE AMINOPEPTIDASE"/>
    <property type="match status" value="1"/>
</dbReference>
<evidence type="ECO:0000256" key="5">
    <source>
        <dbReference type="ARBA" id="ARBA00022801"/>
    </source>
</evidence>
<dbReference type="InterPro" id="IPR001714">
    <property type="entry name" value="Pept_M24_MAP"/>
</dbReference>
<keyword evidence="5" id="KW-0378">Hydrolase</keyword>
<evidence type="ECO:0000313" key="9">
    <source>
        <dbReference type="Proteomes" id="UP000178429"/>
    </source>
</evidence>
<dbReference type="SUPFAM" id="SSF55920">
    <property type="entry name" value="Creatinase/aminopeptidase"/>
    <property type="match status" value="1"/>
</dbReference>
<dbReference type="GO" id="GO:0004239">
    <property type="term" value="F:initiator methionyl aminopeptidase activity"/>
    <property type="evidence" value="ECO:0007669"/>
    <property type="project" value="UniProtKB-EC"/>
</dbReference>
<dbReference type="AlphaFoldDB" id="A0A1F8C1Z1"/>
<dbReference type="InterPro" id="IPR002467">
    <property type="entry name" value="Pept_M24A_MAP1"/>
</dbReference>
<dbReference type="GO" id="GO:0046872">
    <property type="term" value="F:metal ion binding"/>
    <property type="evidence" value="ECO:0007669"/>
    <property type="project" value="UniProtKB-KW"/>
</dbReference>
<evidence type="ECO:0000259" key="7">
    <source>
        <dbReference type="Pfam" id="PF00557"/>
    </source>
</evidence>
<dbReference type="STRING" id="1802525.A2975_03905"/>
<reference evidence="8 9" key="1">
    <citation type="journal article" date="2016" name="Nat. Commun.">
        <title>Thousands of microbial genomes shed light on interconnected biogeochemical processes in an aquifer system.</title>
        <authorList>
            <person name="Anantharaman K."/>
            <person name="Brown C.T."/>
            <person name="Hug L.A."/>
            <person name="Sharon I."/>
            <person name="Castelle C.J."/>
            <person name="Probst A.J."/>
            <person name="Thomas B.C."/>
            <person name="Singh A."/>
            <person name="Wilkins M.J."/>
            <person name="Karaoz U."/>
            <person name="Brodie E.L."/>
            <person name="Williams K.H."/>
            <person name="Hubbard S.S."/>
            <person name="Banfield J.F."/>
        </authorList>
    </citation>
    <scope>NUCLEOTIDE SEQUENCE [LARGE SCALE GENOMIC DNA]</scope>
</reference>
<dbReference type="GO" id="GO:0070006">
    <property type="term" value="F:metalloaminopeptidase activity"/>
    <property type="evidence" value="ECO:0007669"/>
    <property type="project" value="InterPro"/>
</dbReference>
<evidence type="ECO:0000313" key="8">
    <source>
        <dbReference type="EMBL" id="OGM70356.1"/>
    </source>
</evidence>
<comment type="caution">
    <text evidence="8">The sequence shown here is derived from an EMBL/GenBank/DDBJ whole genome shotgun (WGS) entry which is preliminary data.</text>
</comment>
<dbReference type="EMBL" id="MGHL01000006">
    <property type="protein sequence ID" value="OGM70356.1"/>
    <property type="molecule type" value="Genomic_DNA"/>
</dbReference>